<name>A0A4Y4B5U3_MICMQ</name>
<organism evidence="2 3">
    <name type="scientific">Microbacterium maritypicum</name>
    <name type="common">Microbacterium liquefaciens</name>
    <dbReference type="NCBI Taxonomy" id="33918"/>
    <lineage>
        <taxon>Bacteria</taxon>
        <taxon>Bacillati</taxon>
        <taxon>Actinomycetota</taxon>
        <taxon>Actinomycetes</taxon>
        <taxon>Micrococcales</taxon>
        <taxon>Microbacteriaceae</taxon>
        <taxon>Microbacterium</taxon>
    </lineage>
</organism>
<keyword evidence="1" id="KW-0812">Transmembrane</keyword>
<dbReference type="RefSeq" id="WP_141386845.1">
    <property type="nucleotide sequence ID" value="NZ_BJNQ01000013.1"/>
</dbReference>
<keyword evidence="1" id="KW-0472">Membrane</keyword>
<evidence type="ECO:0000313" key="2">
    <source>
        <dbReference type="EMBL" id="GEC75901.1"/>
    </source>
</evidence>
<gene>
    <name evidence="2" type="ORF">MLI01_20460</name>
</gene>
<dbReference type="EMBL" id="BJNQ01000013">
    <property type="protein sequence ID" value="GEC75901.1"/>
    <property type="molecule type" value="Genomic_DNA"/>
</dbReference>
<feature type="transmembrane region" description="Helical" evidence="1">
    <location>
        <begin position="120"/>
        <end position="145"/>
    </location>
</feature>
<feature type="transmembrane region" description="Helical" evidence="1">
    <location>
        <begin position="174"/>
        <end position="192"/>
    </location>
</feature>
<comment type="caution">
    <text evidence="2">The sequence shown here is derived from an EMBL/GenBank/DDBJ whole genome shotgun (WGS) entry which is preliminary data.</text>
</comment>
<dbReference type="AlphaFoldDB" id="A0A4Y4B5U3"/>
<evidence type="ECO:0000256" key="1">
    <source>
        <dbReference type="SAM" id="Phobius"/>
    </source>
</evidence>
<accession>A0A4Y4B5U3</accession>
<dbReference type="InterPro" id="IPR047928">
    <property type="entry name" value="Perm_prefix_1"/>
</dbReference>
<evidence type="ECO:0000313" key="3">
    <source>
        <dbReference type="Proteomes" id="UP000317410"/>
    </source>
</evidence>
<feature type="transmembrane region" description="Helical" evidence="1">
    <location>
        <begin position="89"/>
        <end position="108"/>
    </location>
</feature>
<feature type="transmembrane region" description="Helical" evidence="1">
    <location>
        <begin position="212"/>
        <end position="234"/>
    </location>
</feature>
<dbReference type="Proteomes" id="UP000317410">
    <property type="component" value="Unassembled WGS sequence"/>
</dbReference>
<reference evidence="2 3" key="1">
    <citation type="submission" date="2019-06" db="EMBL/GenBank/DDBJ databases">
        <title>Whole genome shotgun sequence of Microbacterium liquefaciens NBRC 15037.</title>
        <authorList>
            <person name="Hosoyama A."/>
            <person name="Uohara A."/>
            <person name="Ohji S."/>
            <person name="Ichikawa N."/>
        </authorList>
    </citation>
    <scope>NUCLEOTIDE SEQUENCE [LARGE SCALE GENOMIC DNA]</scope>
    <source>
        <strain evidence="2 3">NBRC 15037</strain>
    </source>
</reference>
<dbReference type="NCBIfam" id="NF038403">
    <property type="entry name" value="perm_prefix_1"/>
    <property type="match status" value="1"/>
</dbReference>
<feature type="transmembrane region" description="Helical" evidence="1">
    <location>
        <begin position="289"/>
        <end position="310"/>
    </location>
</feature>
<protein>
    <submittedName>
        <fullName evidence="2">Uncharacterized protein</fullName>
    </submittedName>
</protein>
<keyword evidence="1" id="KW-1133">Transmembrane helix</keyword>
<sequence length="322" mass="34689">MTTTATLTERYISATIRSLRPDAQDDVRAELEAAITDAVEARVEQGEAPEAAERAVLTDLGDPGVLAAGYADRPLHLIGPRFYLTWWRLLKLLLIIVPACAAVGVAIAKLIEGAPVGDVIGAIVAVTLSVVVHVCFWVTLVFVVLERTGADTGEKWDVDQLPVPTENGAARSDMIATLVFLGIGVAAVVWDATRGFFPTGGDPIPILNSGLWPWGMTVLLAIMLADAVLAVAVYRRRRLTVGLAVVNTALSIAFATWAVTLLVRDELLNPEFVQFVFADNGVDADTLRILAVITGVGIIAVQTWTIIDGWMKAWRARRGREE</sequence>
<feature type="transmembrane region" description="Helical" evidence="1">
    <location>
        <begin position="241"/>
        <end position="263"/>
    </location>
</feature>
<proteinExistence type="predicted"/>